<reference evidence="3 5" key="1">
    <citation type="submission" date="2018-06" db="EMBL/GenBank/DDBJ databases">
        <title>Genomic Encyclopedia of Archaeal and Bacterial Type Strains, Phase II (KMG-II): from individual species to whole genera.</title>
        <authorList>
            <person name="Goeker M."/>
        </authorList>
    </citation>
    <scope>NUCLEOTIDE SEQUENCE [LARGE SCALE GENOMIC DNA]</scope>
    <source>
        <strain evidence="3 5">DSM 18710</strain>
    </source>
</reference>
<dbReference type="OrthoDB" id="9769132at2"/>
<dbReference type="PANTHER" id="PTHR33371">
    <property type="entry name" value="INTERMEMBRANE PHOSPHOLIPID TRANSPORT SYSTEM BINDING PROTEIN MLAD-RELATED"/>
    <property type="match status" value="1"/>
</dbReference>
<gene>
    <name evidence="3" type="ORF">BC673_104111</name>
    <name evidence="4" type="ORF">NCTC13043_00733</name>
</gene>
<keyword evidence="5" id="KW-1185">Reference proteome</keyword>
<keyword evidence="1" id="KW-0812">Transmembrane</keyword>
<sequence length="328" mass="35757">MNMKKLLSPEVRIALVAIVGIVILYFGMNFLKGINLYSADMEYNMQFDKVDGLTPTTPIYANGFKVGTVKDIVYNYKDPSKPINVFVTISKDMQIPVGSTAEIVSDIMGNVKVNLILSNAKQYLKQDGIIAGNVNDGVFGKMKEAIPDVQRMIPKIDSILSNIVTLTSDPALTSTLHNANKISSDLTISSKQLNILLAQLNSSLPSMTRKANGLLNNTNGVMVEAKHGIADARSTVKGAHVLMTSLNDKVNALDVQTTVAKLNMALDEVNKLTATLNSNRGSMGLLMNDPALYNNLNSTLRSVDSLVVNLKAHPKRYVHFSIFGRKDK</sequence>
<accession>A0A379F0H2</accession>
<keyword evidence="1" id="KW-1133">Transmembrane helix</keyword>
<evidence type="ECO:0000259" key="2">
    <source>
        <dbReference type="Pfam" id="PF02470"/>
    </source>
</evidence>
<dbReference type="PANTHER" id="PTHR33371:SF4">
    <property type="entry name" value="INTERMEMBRANE PHOSPHOLIPID TRANSPORT SYSTEM BINDING PROTEIN MLAD"/>
    <property type="match status" value="1"/>
</dbReference>
<dbReference type="Proteomes" id="UP000249852">
    <property type="component" value="Unassembled WGS sequence"/>
</dbReference>
<evidence type="ECO:0000313" key="4">
    <source>
        <dbReference type="EMBL" id="SUC12138.1"/>
    </source>
</evidence>
<dbReference type="GeneID" id="78570448"/>
<evidence type="ECO:0000256" key="1">
    <source>
        <dbReference type="SAM" id="Phobius"/>
    </source>
</evidence>
<dbReference type="EMBL" id="QLTQ01000004">
    <property type="protein sequence ID" value="RAS47060.1"/>
    <property type="molecule type" value="Genomic_DNA"/>
</dbReference>
<evidence type="ECO:0000313" key="5">
    <source>
        <dbReference type="Proteomes" id="UP000249852"/>
    </source>
</evidence>
<feature type="transmembrane region" description="Helical" evidence="1">
    <location>
        <begin position="12"/>
        <end position="31"/>
    </location>
</feature>
<dbReference type="InterPro" id="IPR052336">
    <property type="entry name" value="MlaD_Phospholipid_Transporter"/>
</dbReference>
<protein>
    <submittedName>
        <fullName evidence="3">Phospholipid/cholesterol/gamma-HCH transport system substrate-binding protein</fullName>
    </submittedName>
    <submittedName>
        <fullName evidence="4">Virulence factor Mce family protein</fullName>
    </submittedName>
</protein>
<evidence type="ECO:0000313" key="3">
    <source>
        <dbReference type="EMBL" id="RAS47060.1"/>
    </source>
</evidence>
<evidence type="ECO:0000313" key="6">
    <source>
        <dbReference type="Proteomes" id="UP000254235"/>
    </source>
</evidence>
<dbReference type="InterPro" id="IPR003399">
    <property type="entry name" value="Mce/MlaD"/>
</dbReference>
<proteinExistence type="predicted"/>
<organism evidence="4 6">
    <name type="scientific">Prevotella pallens</name>
    <dbReference type="NCBI Taxonomy" id="60133"/>
    <lineage>
        <taxon>Bacteria</taxon>
        <taxon>Pseudomonadati</taxon>
        <taxon>Bacteroidota</taxon>
        <taxon>Bacteroidia</taxon>
        <taxon>Bacteroidales</taxon>
        <taxon>Prevotellaceae</taxon>
        <taxon>Prevotella</taxon>
    </lineage>
</organism>
<dbReference type="RefSeq" id="WP_006045310.1">
    <property type="nucleotide sequence ID" value="NZ_CAJPLF010000027.1"/>
</dbReference>
<dbReference type="EMBL" id="UGTP01000001">
    <property type="protein sequence ID" value="SUC12138.1"/>
    <property type="molecule type" value="Genomic_DNA"/>
</dbReference>
<keyword evidence="1" id="KW-0472">Membrane</keyword>
<dbReference type="Pfam" id="PF02470">
    <property type="entry name" value="MlaD"/>
    <property type="match status" value="1"/>
</dbReference>
<dbReference type="AlphaFoldDB" id="A0A379F0H2"/>
<reference evidence="4 6" key="2">
    <citation type="submission" date="2018-06" db="EMBL/GenBank/DDBJ databases">
        <authorList>
            <consortium name="Pathogen Informatics"/>
            <person name="Doyle S."/>
        </authorList>
    </citation>
    <scope>NUCLEOTIDE SEQUENCE [LARGE SCALE GENOMIC DNA]</scope>
    <source>
        <strain evidence="4 6">NCTC13043</strain>
    </source>
</reference>
<dbReference type="Proteomes" id="UP000254235">
    <property type="component" value="Unassembled WGS sequence"/>
</dbReference>
<name>A0A379F0H2_9BACT</name>
<feature type="domain" description="Mce/MlaD" evidence="2">
    <location>
        <begin position="42"/>
        <end position="105"/>
    </location>
</feature>